<reference evidence="10 11" key="1">
    <citation type="submission" date="2023-10" db="EMBL/GenBank/DDBJ databases">
        <title>Chromosome-scale genome assembly provides insights into flower coloration mechanisms of Canna indica.</title>
        <authorList>
            <person name="Li C."/>
        </authorList>
    </citation>
    <scope>NUCLEOTIDE SEQUENCE [LARGE SCALE GENOMIC DNA]</scope>
    <source>
        <tissue evidence="10">Flower</tissue>
    </source>
</reference>
<feature type="domain" description="Sucrose synthase first GT-B" evidence="7">
    <location>
        <begin position="293"/>
        <end position="332"/>
    </location>
</feature>
<dbReference type="PANTHER" id="PTHR45839:SF29">
    <property type="entry name" value="SUCROSE SYNTHASE 1"/>
    <property type="match status" value="1"/>
</dbReference>
<proteinExistence type="inferred from homology"/>
<evidence type="ECO:0000256" key="2">
    <source>
        <dbReference type="ARBA" id="ARBA00012540"/>
    </source>
</evidence>
<dbReference type="InterPro" id="IPR012820">
    <property type="entry name" value="Sucrose_synthase_pln/cyn"/>
</dbReference>
<evidence type="ECO:0000256" key="6">
    <source>
        <dbReference type="SAM" id="MobiDB-lite"/>
    </source>
</evidence>
<dbReference type="AlphaFoldDB" id="A0AAQ3JTS5"/>
<dbReference type="Pfam" id="PF00862">
    <property type="entry name" value="GT-B_Sucrose_synth"/>
    <property type="match status" value="1"/>
</dbReference>
<dbReference type="Proteomes" id="UP001327560">
    <property type="component" value="Chromosome 1"/>
</dbReference>
<evidence type="ECO:0000256" key="5">
    <source>
        <dbReference type="ARBA" id="ARBA00049030"/>
    </source>
</evidence>
<sequence>MQSSCASLATSLTTDHSVDLGKPQARIHGHAQYAAYISSSDNNNSSSDEHVNQDARMGKAMTPDHAMPISKTISSSSDSSSSDEEHVHQDEKPVHEDVEPVHQEAKLVHEDVEHVHQDNASLASIQEAIVIPPRVALAIRPRPGVWEYVRVNISELVVEELTVPEYLHFKEKRVEGRVGFRALQRFIPSSLAVEIHWKWSAVPQPTPFVQVVPRQRKHSMMLNDKIQSLSALQAALRKAEQHLLSIPSDTPYSEFNHRFQELGLEKGWGDTTQRVYENIHLLLDLLEAPDPCTLEIFLGIIPMMLTVMILSPHGYFAQANVLGYLDTGGLFIEDVAIKMVDVASTAAMDCTSKLSTGYRMVCRR</sequence>
<evidence type="ECO:0000259" key="8">
    <source>
        <dbReference type="Pfam" id="PF24861"/>
    </source>
</evidence>
<dbReference type="InterPro" id="IPR000368">
    <property type="entry name" value="Sucrose_synth_GT-B1"/>
</dbReference>
<keyword evidence="4" id="KW-0808">Transferase</keyword>
<keyword evidence="3" id="KW-0328">Glycosyltransferase</keyword>
<name>A0AAQ3JTS5_9LILI</name>
<comment type="similarity">
    <text evidence="1">Belongs to the glycosyltransferase 1 family. Plant sucrose synthase subfamily.</text>
</comment>
<evidence type="ECO:0000313" key="10">
    <source>
        <dbReference type="EMBL" id="WOK94340.1"/>
    </source>
</evidence>
<dbReference type="InterPro" id="IPR056736">
    <property type="entry name" value="SUS_EPBD"/>
</dbReference>
<dbReference type="GO" id="GO:0005985">
    <property type="term" value="P:sucrose metabolic process"/>
    <property type="evidence" value="ECO:0007669"/>
    <property type="project" value="InterPro"/>
</dbReference>
<protein>
    <recommendedName>
        <fullName evidence="2">sucrose synthase</fullName>
        <ecNumber evidence="2">2.4.1.13</ecNumber>
    </recommendedName>
</protein>
<feature type="compositionally biased region" description="Basic and acidic residues" evidence="6">
    <location>
        <begin position="83"/>
        <end position="98"/>
    </location>
</feature>
<dbReference type="Gene3D" id="3.10.450.330">
    <property type="match status" value="1"/>
</dbReference>
<gene>
    <name evidence="10" type="ORF">Cni_G03042</name>
</gene>
<dbReference type="Pfam" id="PF24862">
    <property type="entry name" value="SUS_EPBD"/>
    <property type="match status" value="1"/>
</dbReference>
<feature type="domain" description="Sucrose synthase EPBD" evidence="9">
    <location>
        <begin position="208"/>
        <end position="270"/>
    </location>
</feature>
<dbReference type="InterPro" id="IPR056735">
    <property type="entry name" value="SUS_N"/>
</dbReference>
<dbReference type="GO" id="GO:0016157">
    <property type="term" value="F:sucrose synthase activity"/>
    <property type="evidence" value="ECO:0007669"/>
    <property type="project" value="UniProtKB-EC"/>
</dbReference>
<keyword evidence="11" id="KW-1185">Reference proteome</keyword>
<evidence type="ECO:0000256" key="1">
    <source>
        <dbReference type="ARBA" id="ARBA00005894"/>
    </source>
</evidence>
<evidence type="ECO:0000256" key="4">
    <source>
        <dbReference type="ARBA" id="ARBA00022679"/>
    </source>
</evidence>
<dbReference type="Gene3D" id="3.40.50.2000">
    <property type="entry name" value="Glycogen Phosphorylase B"/>
    <property type="match status" value="1"/>
</dbReference>
<feature type="region of interest" description="Disordered" evidence="6">
    <location>
        <begin position="58"/>
        <end position="98"/>
    </location>
</feature>
<feature type="domain" description="Sucrose synthase N-terminal" evidence="8">
    <location>
        <begin position="121"/>
        <end position="171"/>
    </location>
</feature>
<dbReference type="EC" id="2.4.1.13" evidence="2"/>
<evidence type="ECO:0000313" key="11">
    <source>
        <dbReference type="Proteomes" id="UP001327560"/>
    </source>
</evidence>
<dbReference type="Pfam" id="PF24861">
    <property type="entry name" value="SUS_N"/>
    <property type="match status" value="1"/>
</dbReference>
<evidence type="ECO:0000256" key="3">
    <source>
        <dbReference type="ARBA" id="ARBA00022676"/>
    </source>
</evidence>
<organism evidence="10 11">
    <name type="scientific">Canna indica</name>
    <name type="common">Indian-shot</name>
    <dbReference type="NCBI Taxonomy" id="4628"/>
    <lineage>
        <taxon>Eukaryota</taxon>
        <taxon>Viridiplantae</taxon>
        <taxon>Streptophyta</taxon>
        <taxon>Embryophyta</taxon>
        <taxon>Tracheophyta</taxon>
        <taxon>Spermatophyta</taxon>
        <taxon>Magnoliopsida</taxon>
        <taxon>Liliopsida</taxon>
        <taxon>Zingiberales</taxon>
        <taxon>Cannaceae</taxon>
        <taxon>Canna</taxon>
    </lineage>
</organism>
<evidence type="ECO:0000259" key="9">
    <source>
        <dbReference type="Pfam" id="PF24862"/>
    </source>
</evidence>
<dbReference type="Gene3D" id="1.20.120.1230">
    <property type="match status" value="1"/>
</dbReference>
<dbReference type="EMBL" id="CP136890">
    <property type="protein sequence ID" value="WOK94340.1"/>
    <property type="molecule type" value="Genomic_DNA"/>
</dbReference>
<evidence type="ECO:0000259" key="7">
    <source>
        <dbReference type="Pfam" id="PF00862"/>
    </source>
</evidence>
<comment type="catalytic activity">
    <reaction evidence="5">
        <text>an NDP-alpha-D-glucose + D-fructose = a ribonucleoside 5'-diphosphate + sucrose + H(+)</text>
        <dbReference type="Rhea" id="RHEA:16241"/>
        <dbReference type="ChEBI" id="CHEBI:15378"/>
        <dbReference type="ChEBI" id="CHEBI:17992"/>
        <dbReference type="ChEBI" id="CHEBI:37721"/>
        <dbReference type="ChEBI" id="CHEBI:57930"/>
        <dbReference type="ChEBI" id="CHEBI:76533"/>
        <dbReference type="EC" id="2.4.1.13"/>
    </reaction>
</comment>
<accession>A0AAQ3JTS5</accession>
<dbReference type="PANTHER" id="PTHR45839">
    <property type="match status" value="1"/>
</dbReference>